<dbReference type="Pfam" id="PF06949">
    <property type="entry name" value="DUF1292"/>
    <property type="match status" value="1"/>
</dbReference>
<dbReference type="InterPro" id="IPR009711">
    <property type="entry name" value="UPF0473"/>
</dbReference>
<accession>A0A173X179</accession>
<reference evidence="1 2" key="1">
    <citation type="submission" date="2018-08" db="EMBL/GenBank/DDBJ databases">
        <title>A genome reference for cultivated species of the human gut microbiota.</title>
        <authorList>
            <person name="Zou Y."/>
            <person name="Xue W."/>
            <person name="Luo G."/>
        </authorList>
    </citation>
    <scope>NUCLEOTIDE SEQUENCE [LARGE SCALE GENOMIC DNA]</scope>
    <source>
        <strain evidence="1 2">AF22-12AC</strain>
    </source>
</reference>
<dbReference type="GeneID" id="93723188"/>
<dbReference type="Proteomes" id="UP000266172">
    <property type="component" value="Unassembled WGS sequence"/>
</dbReference>
<dbReference type="OMA" id="DHEGCGC"/>
<evidence type="ECO:0000313" key="1">
    <source>
        <dbReference type="EMBL" id="RGS42266.1"/>
    </source>
</evidence>
<comment type="caution">
    <text evidence="1">The sequence shown here is derived from an EMBL/GenBank/DDBJ whole genome shotgun (WGS) entry which is preliminary data.</text>
</comment>
<evidence type="ECO:0000313" key="2">
    <source>
        <dbReference type="Proteomes" id="UP000266172"/>
    </source>
</evidence>
<sequence length="103" mass="11760">MADNHNTNEDEDILVTLDLDDGSQVECEILTIFTVNEQDYIALLPLTEAGEPNEDGEVYIYRYAEDSDGNPSLDNILDDAEYEAVSDRFDEWLDEAEFNDMED</sequence>
<dbReference type="EMBL" id="QRVL01000001">
    <property type="protein sequence ID" value="RGS42266.1"/>
    <property type="molecule type" value="Genomic_DNA"/>
</dbReference>
<gene>
    <name evidence="1" type="ORF">DWX93_02735</name>
</gene>
<name>A0A173X179_9FIRM</name>
<protein>
    <submittedName>
        <fullName evidence="1">DUF1292 domain-containing protein</fullName>
    </submittedName>
</protein>
<proteinExistence type="predicted"/>
<organism evidence="1 2">
    <name type="scientific">Roseburia hominis</name>
    <dbReference type="NCBI Taxonomy" id="301301"/>
    <lineage>
        <taxon>Bacteria</taxon>
        <taxon>Bacillati</taxon>
        <taxon>Bacillota</taxon>
        <taxon>Clostridia</taxon>
        <taxon>Lachnospirales</taxon>
        <taxon>Lachnospiraceae</taxon>
        <taxon>Roseburia</taxon>
    </lineage>
</organism>
<dbReference type="RefSeq" id="WP_014079529.1">
    <property type="nucleotide sequence ID" value="NZ_CAKMUY010000017.1"/>
</dbReference>
<dbReference type="AlphaFoldDB" id="A0A173X179"/>